<name>A0ABV4E394_9GAMM</name>
<evidence type="ECO:0000313" key="4">
    <source>
        <dbReference type="Proteomes" id="UP001565243"/>
    </source>
</evidence>
<organism evidence="3 4">
    <name type="scientific">Erwinia aeris</name>
    <dbReference type="NCBI Taxonomy" id="3239803"/>
    <lineage>
        <taxon>Bacteria</taxon>
        <taxon>Pseudomonadati</taxon>
        <taxon>Pseudomonadota</taxon>
        <taxon>Gammaproteobacteria</taxon>
        <taxon>Enterobacterales</taxon>
        <taxon>Erwiniaceae</taxon>
        <taxon>Erwinia</taxon>
    </lineage>
</organism>
<protein>
    <submittedName>
        <fullName evidence="3">Helix-turn-helix domain-containing protein</fullName>
    </submittedName>
</protein>
<proteinExistence type="predicted"/>
<dbReference type="SUPFAM" id="SSF47413">
    <property type="entry name" value="lambda repressor-like DNA-binding domains"/>
    <property type="match status" value="1"/>
</dbReference>
<reference evidence="3 4" key="1">
    <citation type="submission" date="2024-07" db="EMBL/GenBank/DDBJ databases">
        <authorList>
            <person name="Hebao G."/>
        </authorList>
    </citation>
    <scope>NUCLEOTIDE SEQUENCE [LARGE SCALE GENOMIC DNA]</scope>
    <source>
        <strain evidence="3 4">ACCC 02193</strain>
    </source>
</reference>
<dbReference type="Pfam" id="PF01381">
    <property type="entry name" value="HTH_3"/>
    <property type="match status" value="1"/>
</dbReference>
<evidence type="ECO:0000313" key="3">
    <source>
        <dbReference type="EMBL" id="MEY8769325.1"/>
    </source>
</evidence>
<dbReference type="RefSeq" id="WP_253454173.1">
    <property type="nucleotide sequence ID" value="NZ_JBGFFX010000001.1"/>
</dbReference>
<dbReference type="InterPro" id="IPR001387">
    <property type="entry name" value="Cro/C1-type_HTH"/>
</dbReference>
<dbReference type="EMBL" id="JBGFFX010000001">
    <property type="protein sequence ID" value="MEY8769325.1"/>
    <property type="molecule type" value="Genomic_DNA"/>
</dbReference>
<dbReference type="Gene3D" id="1.10.260.40">
    <property type="entry name" value="lambda repressor-like DNA-binding domains"/>
    <property type="match status" value="1"/>
</dbReference>
<dbReference type="InterPro" id="IPR010982">
    <property type="entry name" value="Lambda_DNA-bd_dom_sf"/>
</dbReference>
<dbReference type="PANTHER" id="PTHR46797">
    <property type="entry name" value="HTH-TYPE TRANSCRIPTIONAL REGULATOR"/>
    <property type="match status" value="1"/>
</dbReference>
<dbReference type="CDD" id="cd00093">
    <property type="entry name" value="HTH_XRE"/>
    <property type="match status" value="1"/>
</dbReference>
<keyword evidence="4" id="KW-1185">Reference proteome</keyword>
<evidence type="ECO:0000256" key="1">
    <source>
        <dbReference type="ARBA" id="ARBA00023125"/>
    </source>
</evidence>
<dbReference type="InterPro" id="IPR050807">
    <property type="entry name" value="TransReg_Diox_bact_type"/>
</dbReference>
<gene>
    <name evidence="3" type="ORF">AB6T85_02565</name>
</gene>
<dbReference type="PANTHER" id="PTHR46797:SF1">
    <property type="entry name" value="METHYLPHOSPHONATE SYNTHASE"/>
    <property type="match status" value="1"/>
</dbReference>
<accession>A0ABV4E394</accession>
<evidence type="ECO:0000259" key="2">
    <source>
        <dbReference type="PROSITE" id="PS50943"/>
    </source>
</evidence>
<dbReference type="PROSITE" id="PS50943">
    <property type="entry name" value="HTH_CROC1"/>
    <property type="match status" value="1"/>
</dbReference>
<dbReference type="Proteomes" id="UP001565243">
    <property type="component" value="Unassembled WGS sequence"/>
</dbReference>
<comment type="caution">
    <text evidence="3">The sequence shown here is derived from an EMBL/GenBank/DDBJ whole genome shotgun (WGS) entry which is preliminary data.</text>
</comment>
<keyword evidence="1" id="KW-0238">DNA-binding</keyword>
<dbReference type="SMART" id="SM00530">
    <property type="entry name" value="HTH_XRE"/>
    <property type="match status" value="1"/>
</dbReference>
<sequence>MHDGLLISVGERVRLFRKRKQLSQIALSERSGIDRTYLSDIENGKRNISLLTLNNLALALDVPIEMLVSRPPVTL</sequence>
<feature type="domain" description="HTH cro/C1-type" evidence="2">
    <location>
        <begin position="13"/>
        <end position="67"/>
    </location>
</feature>